<dbReference type="CDD" id="cd13547">
    <property type="entry name" value="PBP2_Fbp_like_2"/>
    <property type="match status" value="1"/>
</dbReference>
<dbReference type="GO" id="GO:0030288">
    <property type="term" value="C:outer membrane-bounded periplasmic space"/>
    <property type="evidence" value="ECO:0007669"/>
    <property type="project" value="TreeGrafter"/>
</dbReference>
<dbReference type="InterPro" id="IPR026045">
    <property type="entry name" value="Ferric-bd"/>
</dbReference>
<name>A6VRI3_MARMS</name>
<dbReference type="EMBL" id="CP000749">
    <property type="protein sequence ID" value="ABR69062.1"/>
    <property type="molecule type" value="Genomic_DNA"/>
</dbReference>
<feature type="chain" id="PRO_5002704181" evidence="2">
    <location>
        <begin position="38"/>
        <end position="340"/>
    </location>
</feature>
<sequence>MSVLLQLTYQKESFTMTVKKTLLLCAAALAFPLSVQAQDVLTLYTSQPNQDAQMTVDAFEAANPDIKVEWVRDGTTKLMTKLRAELSSGVVKPDVLLIADSVTMESMVSDGYLYSYMSPNRDQYEDSLYSKDGYYYGTKLITTGIVRHKQAPQHPTDWADLVKPEYKNQVAMPSPLYSGAALIHLATLTADKSLGWNYFEQLHANQAMAQGGNGGVLKAVASGTKPYGVIVDFLAIREAAKGSPIEFIFPKTGVTMVTEPVAIMKEAKNKAAAKRFVDFLLSKEGQALVLEQGYLPARSDIGVPEGFPKRVDIRLMPFDAAKTLRDNEANKERFSKIFEG</sequence>
<dbReference type="STRING" id="400668.Mmwyl1_0120"/>
<dbReference type="HOGENOM" id="CLU_026974_0_0_6"/>
<feature type="signal peptide" evidence="2">
    <location>
        <begin position="1"/>
        <end position="37"/>
    </location>
</feature>
<dbReference type="SUPFAM" id="SSF53850">
    <property type="entry name" value="Periplasmic binding protein-like II"/>
    <property type="match status" value="1"/>
</dbReference>
<proteinExistence type="predicted"/>
<dbReference type="Gene3D" id="3.40.190.10">
    <property type="entry name" value="Periplasmic binding protein-like II"/>
    <property type="match status" value="2"/>
</dbReference>
<evidence type="ECO:0000256" key="1">
    <source>
        <dbReference type="ARBA" id="ARBA00022729"/>
    </source>
</evidence>
<dbReference type="Pfam" id="PF13343">
    <property type="entry name" value="SBP_bac_6"/>
    <property type="match status" value="1"/>
</dbReference>
<keyword evidence="1 2" id="KW-0732">Signal</keyword>
<organism evidence="3">
    <name type="scientific">Marinomonas sp. (strain MWYL1)</name>
    <dbReference type="NCBI Taxonomy" id="400668"/>
    <lineage>
        <taxon>Bacteria</taxon>
        <taxon>Pseudomonadati</taxon>
        <taxon>Pseudomonadota</taxon>
        <taxon>Gammaproteobacteria</taxon>
        <taxon>Oceanospirillales</taxon>
        <taxon>Oceanospirillaceae</taxon>
        <taxon>Marinomonas</taxon>
    </lineage>
</organism>
<dbReference type="PANTHER" id="PTHR30006">
    <property type="entry name" value="THIAMINE-BINDING PERIPLASMIC PROTEIN-RELATED"/>
    <property type="match status" value="1"/>
</dbReference>
<gene>
    <name evidence="3" type="ordered locus">Mmwyl1_0120</name>
</gene>
<dbReference type="AlphaFoldDB" id="A6VRI3"/>
<dbReference type="PANTHER" id="PTHR30006:SF2">
    <property type="entry name" value="ABC TRANSPORTER SUBSTRATE-BINDING PROTEIN"/>
    <property type="match status" value="1"/>
</dbReference>
<evidence type="ECO:0000313" key="3">
    <source>
        <dbReference type="EMBL" id="ABR69062.1"/>
    </source>
</evidence>
<dbReference type="GO" id="GO:0015888">
    <property type="term" value="P:thiamine transport"/>
    <property type="evidence" value="ECO:0007669"/>
    <property type="project" value="TreeGrafter"/>
</dbReference>
<reference evidence="3" key="1">
    <citation type="submission" date="2007-06" db="EMBL/GenBank/DDBJ databases">
        <title>Complete sequence of Marinomonas sp. MWYL1.</title>
        <authorList>
            <consortium name="US DOE Joint Genome Institute"/>
            <person name="Copeland A."/>
            <person name="Lucas S."/>
            <person name="Lapidus A."/>
            <person name="Barry K."/>
            <person name="Glavina del Rio T."/>
            <person name="Dalin E."/>
            <person name="Tice H."/>
            <person name="Pitluck S."/>
            <person name="Kiss H."/>
            <person name="Brettin T."/>
            <person name="Bruce D."/>
            <person name="Detter J.C."/>
            <person name="Han C."/>
            <person name="Schmutz J."/>
            <person name="Larimer F."/>
            <person name="Land M."/>
            <person name="Hauser L."/>
            <person name="Kyrpides N."/>
            <person name="Kim E."/>
            <person name="Johnston A.W.B."/>
            <person name="Todd J.D."/>
            <person name="Rogers R."/>
            <person name="Wexler M."/>
            <person name="Bond P.L."/>
            <person name="Li Y."/>
            <person name="Richardson P."/>
        </authorList>
    </citation>
    <scope>NUCLEOTIDE SEQUENCE [LARGE SCALE GENOMIC DNA]</scope>
    <source>
        <strain evidence="3">MWYL1</strain>
    </source>
</reference>
<dbReference type="GO" id="GO:0030975">
    <property type="term" value="F:thiamine binding"/>
    <property type="evidence" value="ECO:0007669"/>
    <property type="project" value="TreeGrafter"/>
</dbReference>
<dbReference type="KEGG" id="mmw:Mmwyl1_0120"/>
<dbReference type="PIRSF" id="PIRSF002825">
    <property type="entry name" value="CfbpA"/>
    <property type="match status" value="1"/>
</dbReference>
<evidence type="ECO:0000256" key="2">
    <source>
        <dbReference type="SAM" id="SignalP"/>
    </source>
</evidence>
<dbReference type="eggNOG" id="COG1840">
    <property type="taxonomic scope" value="Bacteria"/>
</dbReference>
<dbReference type="GO" id="GO:0030976">
    <property type="term" value="F:thiamine pyrophosphate binding"/>
    <property type="evidence" value="ECO:0007669"/>
    <property type="project" value="TreeGrafter"/>
</dbReference>
<protein>
    <submittedName>
        <fullName evidence="3">Extracellular solute-binding protein family 1</fullName>
    </submittedName>
</protein>
<accession>A6VRI3</accession>